<proteinExistence type="predicted"/>
<evidence type="ECO:0000313" key="1">
    <source>
        <dbReference type="EMBL" id="HEM66692.1"/>
    </source>
</evidence>
<comment type="caution">
    <text evidence="1">The sequence shown here is derived from an EMBL/GenBank/DDBJ whole genome shotgun (WGS) entry which is preliminary data.</text>
</comment>
<sequence length="119" mass="13752">MLKENILQRIIQVSIKPVKRRTASIPSIIKDIKSVIKRRDREDYLADIAAILANIMLMGKEKTIKCQYYDITTGLCKLLKFDIQIPTLYTINVDGVWRVRVDKHPEICATCPYWKGKSS</sequence>
<name>A0A7J2U3E2_9CREN</name>
<dbReference type="AlphaFoldDB" id="A0A7J2U3E2"/>
<reference evidence="1" key="1">
    <citation type="journal article" date="2020" name="mSystems">
        <title>Genome- and Community-Level Interaction Insights into Carbon Utilization and Element Cycling Functions of Hydrothermarchaeota in Hydrothermal Sediment.</title>
        <authorList>
            <person name="Zhou Z."/>
            <person name="Liu Y."/>
            <person name="Xu W."/>
            <person name="Pan J."/>
            <person name="Luo Z.H."/>
            <person name="Li M."/>
        </authorList>
    </citation>
    <scope>NUCLEOTIDE SEQUENCE [LARGE SCALE GENOMIC DNA]</scope>
    <source>
        <strain evidence="1">SpSt-125</strain>
    </source>
</reference>
<organism evidence="1">
    <name type="scientific">Ignisphaera aggregans</name>
    <dbReference type="NCBI Taxonomy" id="334771"/>
    <lineage>
        <taxon>Archaea</taxon>
        <taxon>Thermoproteota</taxon>
        <taxon>Thermoprotei</taxon>
        <taxon>Desulfurococcales</taxon>
        <taxon>Desulfurococcaceae</taxon>
        <taxon>Ignisphaera</taxon>
    </lineage>
</organism>
<accession>A0A7J2U3E2</accession>
<protein>
    <submittedName>
        <fullName evidence="1">Uncharacterized protein</fullName>
    </submittedName>
</protein>
<gene>
    <name evidence="1" type="ORF">ENO26_03850</name>
</gene>
<dbReference type="EMBL" id="DSEU01000025">
    <property type="protein sequence ID" value="HEM66692.1"/>
    <property type="molecule type" value="Genomic_DNA"/>
</dbReference>